<feature type="transmembrane region" description="Helical" evidence="1">
    <location>
        <begin position="103"/>
        <end position="126"/>
    </location>
</feature>
<dbReference type="EMBL" id="NHMK01000037">
    <property type="protein sequence ID" value="OWL93293.1"/>
    <property type="molecule type" value="Genomic_DNA"/>
</dbReference>
<protein>
    <recommendedName>
        <fullName evidence="4">Membrane-bound O-acyltransferase family protein</fullName>
    </recommendedName>
</protein>
<dbReference type="Proteomes" id="UP000197208">
    <property type="component" value="Unassembled WGS sequence"/>
</dbReference>
<keyword evidence="1" id="KW-1133">Transmembrane helix</keyword>
<dbReference type="PANTHER" id="PTHR13285">
    <property type="entry name" value="ACYLTRANSFERASE"/>
    <property type="match status" value="1"/>
</dbReference>
<keyword evidence="1" id="KW-0472">Membrane</keyword>
<proteinExistence type="predicted"/>
<evidence type="ECO:0000256" key="1">
    <source>
        <dbReference type="SAM" id="Phobius"/>
    </source>
</evidence>
<keyword evidence="1" id="KW-0812">Transmembrane</keyword>
<reference evidence="2 3" key="1">
    <citation type="submission" date="2017-05" db="EMBL/GenBank/DDBJ databases">
        <title>De novo genome assembly of Deniococcus indicus strain DR1.</title>
        <authorList>
            <person name="Chauhan D."/>
            <person name="Yennamalli R.M."/>
            <person name="Priyadarshini R."/>
        </authorList>
    </citation>
    <scope>NUCLEOTIDE SEQUENCE [LARGE SCALE GENOMIC DNA]</scope>
    <source>
        <strain evidence="2 3">DR1</strain>
    </source>
</reference>
<keyword evidence="3" id="KW-1185">Reference proteome</keyword>
<evidence type="ECO:0000313" key="3">
    <source>
        <dbReference type="Proteomes" id="UP000197208"/>
    </source>
</evidence>
<gene>
    <name evidence="2" type="ORF">CBQ26_20315</name>
</gene>
<comment type="caution">
    <text evidence="2">The sequence shown here is derived from an EMBL/GenBank/DDBJ whole genome shotgun (WGS) entry which is preliminary data.</text>
</comment>
<dbReference type="OrthoDB" id="9805788at2"/>
<dbReference type="InterPro" id="IPR051085">
    <property type="entry name" value="MB_O-acyltransferase"/>
</dbReference>
<feature type="transmembrane region" description="Helical" evidence="1">
    <location>
        <begin position="27"/>
        <end position="52"/>
    </location>
</feature>
<accession>A0A2D0A6S7</accession>
<dbReference type="GO" id="GO:0016746">
    <property type="term" value="F:acyltransferase activity"/>
    <property type="evidence" value="ECO:0007669"/>
    <property type="project" value="TreeGrafter"/>
</dbReference>
<sequence length="134" mass="14703">MFLPAFLIVYALTPARARSLIILLGSLLFYAWAQPAALGLLVAVIVFTYLVGGRVVSAAGRVRWTWLTLGVTGNVAMLGYFKYANMAVSSANSVRNALGFDEFTWTQIVLPVGLSFYIFHAISYLVDDHRLGLI</sequence>
<organism evidence="2 3">
    <name type="scientific">Deinococcus indicus</name>
    <dbReference type="NCBI Taxonomy" id="223556"/>
    <lineage>
        <taxon>Bacteria</taxon>
        <taxon>Thermotogati</taxon>
        <taxon>Deinococcota</taxon>
        <taxon>Deinococci</taxon>
        <taxon>Deinococcales</taxon>
        <taxon>Deinococcaceae</taxon>
        <taxon>Deinococcus</taxon>
    </lineage>
</organism>
<evidence type="ECO:0008006" key="4">
    <source>
        <dbReference type="Google" id="ProtNLM"/>
    </source>
</evidence>
<evidence type="ECO:0000313" key="2">
    <source>
        <dbReference type="EMBL" id="OWL93293.1"/>
    </source>
</evidence>
<name>A0A2D0A6S7_9DEIO</name>
<feature type="transmembrane region" description="Helical" evidence="1">
    <location>
        <begin position="64"/>
        <end position="83"/>
    </location>
</feature>
<dbReference type="RefSeq" id="WP_088250431.1">
    <property type="nucleotide sequence ID" value="NZ_NHMK01000037.1"/>
</dbReference>
<dbReference type="AlphaFoldDB" id="A0A2D0A6S7"/>
<dbReference type="PANTHER" id="PTHR13285:SF23">
    <property type="entry name" value="TEICHOIC ACID D-ALANYLTRANSFERASE"/>
    <property type="match status" value="1"/>
</dbReference>